<accession>A0ABU2Y131</accession>
<comment type="similarity">
    <text evidence="1">Belongs to the ribosome association toxin RatA family.</text>
</comment>
<gene>
    <name evidence="3" type="ORF">RM519_01450</name>
</gene>
<dbReference type="InterPro" id="IPR023393">
    <property type="entry name" value="START-like_dom_sf"/>
</dbReference>
<dbReference type="CDD" id="cd07820">
    <property type="entry name" value="SRPBCC_3"/>
    <property type="match status" value="1"/>
</dbReference>
<evidence type="ECO:0000259" key="2">
    <source>
        <dbReference type="Pfam" id="PF03364"/>
    </source>
</evidence>
<organism evidence="3 4">
    <name type="scientific">Urechidicola vernalis</name>
    <dbReference type="NCBI Taxonomy" id="3075600"/>
    <lineage>
        <taxon>Bacteria</taxon>
        <taxon>Pseudomonadati</taxon>
        <taxon>Bacteroidota</taxon>
        <taxon>Flavobacteriia</taxon>
        <taxon>Flavobacteriales</taxon>
        <taxon>Flavobacteriaceae</taxon>
        <taxon>Urechidicola</taxon>
    </lineage>
</organism>
<protein>
    <submittedName>
        <fullName evidence="3">SRPBCC family protein</fullName>
    </submittedName>
</protein>
<dbReference type="EMBL" id="JAVRHV010000001">
    <property type="protein sequence ID" value="MDT0551898.1"/>
    <property type="molecule type" value="Genomic_DNA"/>
</dbReference>
<feature type="domain" description="Coenzyme Q-binding protein COQ10 START" evidence="2">
    <location>
        <begin position="12"/>
        <end position="122"/>
    </location>
</feature>
<dbReference type="Proteomes" id="UP001252186">
    <property type="component" value="Unassembled WGS sequence"/>
</dbReference>
<name>A0ABU2Y131_9FLAO</name>
<sequence>MAFYQFIRTQQINASVEDVWNFISNPANLKKITPDYMGFDITSSELPEKMYEGMIISYKVSPLLGIKTTWVTEITKVKDNDYFIDEQRVGPYKLWHHQHKIIQNSDGVLMEDIVSYAPPFGVLGKIANHLIIQKKLQEIFNYREKAMIKEFG</sequence>
<evidence type="ECO:0000256" key="1">
    <source>
        <dbReference type="ARBA" id="ARBA00008918"/>
    </source>
</evidence>
<dbReference type="InterPro" id="IPR005031">
    <property type="entry name" value="COQ10_START"/>
</dbReference>
<reference evidence="3 4" key="1">
    <citation type="submission" date="2023-09" db="EMBL/GenBank/DDBJ databases">
        <authorList>
            <person name="Rey-Velasco X."/>
        </authorList>
    </citation>
    <scope>NUCLEOTIDE SEQUENCE [LARGE SCALE GENOMIC DNA]</scope>
    <source>
        <strain evidence="3 4">P050</strain>
    </source>
</reference>
<dbReference type="Pfam" id="PF03364">
    <property type="entry name" value="Polyketide_cyc"/>
    <property type="match status" value="1"/>
</dbReference>
<evidence type="ECO:0000313" key="4">
    <source>
        <dbReference type="Proteomes" id="UP001252186"/>
    </source>
</evidence>
<dbReference type="Gene3D" id="3.30.530.20">
    <property type="match status" value="1"/>
</dbReference>
<comment type="caution">
    <text evidence="3">The sequence shown here is derived from an EMBL/GenBank/DDBJ whole genome shotgun (WGS) entry which is preliminary data.</text>
</comment>
<evidence type="ECO:0000313" key="3">
    <source>
        <dbReference type="EMBL" id="MDT0551898.1"/>
    </source>
</evidence>
<proteinExistence type="inferred from homology"/>
<dbReference type="RefSeq" id="WP_311591710.1">
    <property type="nucleotide sequence ID" value="NZ_JAVRHV010000001.1"/>
</dbReference>
<keyword evidence="4" id="KW-1185">Reference proteome</keyword>
<dbReference type="SUPFAM" id="SSF55961">
    <property type="entry name" value="Bet v1-like"/>
    <property type="match status" value="1"/>
</dbReference>